<evidence type="ECO:0000256" key="4">
    <source>
        <dbReference type="ARBA" id="ARBA00022840"/>
    </source>
</evidence>
<keyword evidence="7" id="KW-1133">Transmembrane helix</keyword>
<keyword evidence="2 5" id="KW-0547">Nucleotide-binding</keyword>
<dbReference type="Pfam" id="PF00497">
    <property type="entry name" value="SBP_bac_3"/>
    <property type="match status" value="1"/>
</dbReference>
<dbReference type="InterPro" id="IPR011009">
    <property type="entry name" value="Kinase-like_dom_sf"/>
</dbReference>
<dbReference type="SUPFAM" id="SSF53850">
    <property type="entry name" value="Periplasmic binding protein-like II"/>
    <property type="match status" value="1"/>
</dbReference>
<dbReference type="PANTHER" id="PTHR43289">
    <property type="entry name" value="MITOGEN-ACTIVATED PROTEIN KINASE KINASE KINASE 20-RELATED"/>
    <property type="match status" value="1"/>
</dbReference>
<evidence type="ECO:0000313" key="9">
    <source>
        <dbReference type="EMBL" id="PSK98440.1"/>
    </source>
</evidence>
<evidence type="ECO:0000256" key="3">
    <source>
        <dbReference type="ARBA" id="ARBA00022777"/>
    </source>
</evidence>
<dbReference type="InterPro" id="IPR000719">
    <property type="entry name" value="Prot_kinase_dom"/>
</dbReference>
<keyword evidence="1" id="KW-0808">Transferase</keyword>
<dbReference type="GO" id="GO:0005524">
    <property type="term" value="F:ATP binding"/>
    <property type="evidence" value="ECO:0007669"/>
    <property type="project" value="UniProtKB-UniRule"/>
</dbReference>
<feature type="region of interest" description="Disordered" evidence="6">
    <location>
        <begin position="286"/>
        <end position="329"/>
    </location>
</feature>
<keyword evidence="10" id="KW-1185">Reference proteome</keyword>
<feature type="compositionally biased region" description="Pro residues" evidence="6">
    <location>
        <begin position="293"/>
        <end position="322"/>
    </location>
</feature>
<evidence type="ECO:0000256" key="5">
    <source>
        <dbReference type="PROSITE-ProRule" id="PRU10141"/>
    </source>
</evidence>
<evidence type="ECO:0000256" key="1">
    <source>
        <dbReference type="ARBA" id="ARBA00022679"/>
    </source>
</evidence>
<dbReference type="InterPro" id="IPR017441">
    <property type="entry name" value="Protein_kinase_ATP_BS"/>
</dbReference>
<dbReference type="PROSITE" id="PS00108">
    <property type="entry name" value="PROTEIN_KINASE_ST"/>
    <property type="match status" value="1"/>
</dbReference>
<dbReference type="SMART" id="SM00220">
    <property type="entry name" value="S_TKc"/>
    <property type="match status" value="1"/>
</dbReference>
<keyword evidence="7" id="KW-0812">Transmembrane</keyword>
<feature type="domain" description="Protein kinase" evidence="8">
    <location>
        <begin position="15"/>
        <end position="262"/>
    </location>
</feature>
<name>A0A2P8DMJ5_9ACTN</name>
<dbReference type="Gene3D" id="3.30.200.20">
    <property type="entry name" value="Phosphorylase Kinase, domain 1"/>
    <property type="match status" value="1"/>
</dbReference>
<dbReference type="SMART" id="SM00062">
    <property type="entry name" value="PBPb"/>
    <property type="match status" value="1"/>
</dbReference>
<evidence type="ECO:0000313" key="10">
    <source>
        <dbReference type="Proteomes" id="UP000240542"/>
    </source>
</evidence>
<evidence type="ECO:0000256" key="2">
    <source>
        <dbReference type="ARBA" id="ARBA00022741"/>
    </source>
</evidence>
<reference evidence="9 10" key="1">
    <citation type="submission" date="2018-03" db="EMBL/GenBank/DDBJ databases">
        <title>Genomic Encyclopedia of Archaeal and Bacterial Type Strains, Phase II (KMG-II): from individual species to whole genera.</title>
        <authorList>
            <person name="Goeker M."/>
        </authorList>
    </citation>
    <scope>NUCLEOTIDE SEQUENCE [LARGE SCALE GENOMIC DNA]</scope>
    <source>
        <strain evidence="9 10">DSM 45312</strain>
    </source>
</reference>
<dbReference type="InterPro" id="IPR001638">
    <property type="entry name" value="Solute-binding_3/MltF_N"/>
</dbReference>
<sequence>MSPLADGDPARLGPFQVQGRLGAGGMGVVYGATGPDGRWVALKLIRAEYTGDAEFRDRFAREVALMSRVRAACIAPVIAAETDRGQPWYATPYIPGPTLDAQVKAAGPLPLGQVEALAVGLAEAVAAIHAAGIVHRDLKPANVILAPDGPKVLDFGIARAVDESAITRTGGLVGSPGWMSPERFRGATGPEADVFAWGAMVAYAVLGRPPFGTGAAETLMYRILNEEPDLDGLPAGLTGPVVPALDKDPARRPPAARLIPLLTGGTEALGPVDATEVATTLIEQQWTPVPQEDGPPVPAPGPGGRPPPAPGPPTRRPGPHPPAAARRRRTAVPALAAALLVLVLLGGSAAWFAYRGTGGAKDGAQDGGPALQKLVDQGYARVGFSEWAPISFTNTEGRPTGYSIEVARAVFKDLGVPQVKAEVHTFDSLLPGLRADRFDAVSAGMAVTPERCERAAFADPDAKYTTSFVVKKGNPKKVGGGTEFTAPGMRLAVVNGTAEGDAAASEASGARDPLRVNDLDAGMRAVRSEQAAAVAAESVVARWTLRHSPADDLQVVSPPAPLGPDRPAESHMAMAFAGGDTELAAAVNDRLAAMRRDGRMQDIGARFGMSERELPDDGVTAESLCS</sequence>
<feature type="binding site" evidence="5">
    <location>
        <position position="43"/>
    </location>
    <ligand>
        <name>ATP</name>
        <dbReference type="ChEBI" id="CHEBI:30616"/>
    </ligand>
</feature>
<dbReference type="Proteomes" id="UP000240542">
    <property type="component" value="Unassembled WGS sequence"/>
</dbReference>
<dbReference type="Pfam" id="PF00069">
    <property type="entry name" value="Pkinase"/>
    <property type="match status" value="1"/>
</dbReference>
<organism evidence="9 10">
    <name type="scientific">Murinocardiopsis flavida</name>
    <dbReference type="NCBI Taxonomy" id="645275"/>
    <lineage>
        <taxon>Bacteria</taxon>
        <taxon>Bacillati</taxon>
        <taxon>Actinomycetota</taxon>
        <taxon>Actinomycetes</taxon>
        <taxon>Streptosporangiales</taxon>
        <taxon>Nocardiopsidaceae</taxon>
        <taxon>Murinocardiopsis</taxon>
    </lineage>
</organism>
<dbReference type="SUPFAM" id="SSF56112">
    <property type="entry name" value="Protein kinase-like (PK-like)"/>
    <property type="match status" value="1"/>
</dbReference>
<feature type="transmembrane region" description="Helical" evidence="7">
    <location>
        <begin position="334"/>
        <end position="354"/>
    </location>
</feature>
<protein>
    <submittedName>
        <fullName evidence="9">Serine/threonine protein kinase</fullName>
    </submittedName>
</protein>
<evidence type="ECO:0000256" key="6">
    <source>
        <dbReference type="SAM" id="MobiDB-lite"/>
    </source>
</evidence>
<dbReference type="PROSITE" id="PS00107">
    <property type="entry name" value="PROTEIN_KINASE_ATP"/>
    <property type="match status" value="1"/>
</dbReference>
<dbReference type="EMBL" id="PYGA01000005">
    <property type="protein sequence ID" value="PSK98440.1"/>
    <property type="molecule type" value="Genomic_DNA"/>
</dbReference>
<keyword evidence="7" id="KW-0472">Membrane</keyword>
<keyword evidence="3 9" id="KW-0418">Kinase</keyword>
<accession>A0A2P8DMJ5</accession>
<dbReference type="CDD" id="cd14014">
    <property type="entry name" value="STKc_PknB_like"/>
    <property type="match status" value="1"/>
</dbReference>
<proteinExistence type="predicted"/>
<keyword evidence="9" id="KW-0723">Serine/threonine-protein kinase</keyword>
<dbReference type="PANTHER" id="PTHR43289:SF34">
    <property type="entry name" value="SERINE_THREONINE-PROTEIN KINASE YBDM-RELATED"/>
    <property type="match status" value="1"/>
</dbReference>
<comment type="caution">
    <text evidence="9">The sequence shown here is derived from an EMBL/GenBank/DDBJ whole genome shotgun (WGS) entry which is preliminary data.</text>
</comment>
<gene>
    <name evidence="9" type="ORF">CLV63_105114</name>
</gene>
<dbReference type="Gene3D" id="3.40.190.10">
    <property type="entry name" value="Periplasmic binding protein-like II"/>
    <property type="match status" value="2"/>
</dbReference>
<dbReference type="InterPro" id="IPR008271">
    <property type="entry name" value="Ser/Thr_kinase_AS"/>
</dbReference>
<dbReference type="PROSITE" id="PS50011">
    <property type="entry name" value="PROTEIN_KINASE_DOM"/>
    <property type="match status" value="1"/>
</dbReference>
<dbReference type="Gene3D" id="1.10.510.10">
    <property type="entry name" value="Transferase(Phosphotransferase) domain 1"/>
    <property type="match status" value="1"/>
</dbReference>
<dbReference type="AlphaFoldDB" id="A0A2P8DMJ5"/>
<evidence type="ECO:0000259" key="8">
    <source>
        <dbReference type="PROSITE" id="PS50011"/>
    </source>
</evidence>
<dbReference type="GO" id="GO:0004674">
    <property type="term" value="F:protein serine/threonine kinase activity"/>
    <property type="evidence" value="ECO:0007669"/>
    <property type="project" value="UniProtKB-KW"/>
</dbReference>
<evidence type="ECO:0000256" key="7">
    <source>
        <dbReference type="SAM" id="Phobius"/>
    </source>
</evidence>
<keyword evidence="4 5" id="KW-0067">ATP-binding</keyword>